<feature type="compositionally biased region" description="Basic and acidic residues" evidence="3">
    <location>
        <begin position="289"/>
        <end position="301"/>
    </location>
</feature>
<sequence length="308" mass="35685">MTEIEATEIVTKEEEDRDEEESVYSDPNVAVIVSFLDQFGTAVFPDKPPVMSDLMDWISNTDEVSPELQDIHVKLLRKLKRSVNAEKWEKAIIKFCYFYGGADDAFEVERYGYLHSNLGAKLRILKNLLEGQFDVNVKFKNLINAKPSTELRLEPFGKDKDGNVYYCQMDEKANIKIYQENLDEESWSVVAGNREELAKLIEELKGYRPIRPLPKDLIDEDSSSNSRPSEKEEVKVNVTEPIPDQEYSIDNASDEFPLKQTIRLIKKPDAVPVSDVKEEEIKEDTETQIDEKEREMQEKAIQKKRRRK</sequence>
<feature type="region of interest" description="Disordered" evidence="3">
    <location>
        <begin position="212"/>
        <end position="237"/>
    </location>
</feature>
<feature type="domain" description="DDT" evidence="4">
    <location>
        <begin position="23"/>
        <end position="85"/>
    </location>
</feature>
<dbReference type="GO" id="GO:0045892">
    <property type="term" value="P:negative regulation of DNA-templated transcription"/>
    <property type="evidence" value="ECO:0007669"/>
    <property type="project" value="TreeGrafter"/>
</dbReference>
<keyword evidence="2" id="KW-0539">Nucleus</keyword>
<dbReference type="EMBL" id="CVRI01000054">
    <property type="protein sequence ID" value="CRL00212.1"/>
    <property type="molecule type" value="Genomic_DNA"/>
</dbReference>
<evidence type="ECO:0000256" key="2">
    <source>
        <dbReference type="ARBA" id="ARBA00023242"/>
    </source>
</evidence>
<evidence type="ECO:0000256" key="1">
    <source>
        <dbReference type="ARBA" id="ARBA00004123"/>
    </source>
</evidence>
<name>A0A1J1IKY2_9DIPT</name>
<accession>A0A1J1IKY2</accession>
<evidence type="ECO:0000259" key="4">
    <source>
        <dbReference type="PROSITE" id="PS50827"/>
    </source>
</evidence>
<dbReference type="InterPro" id="IPR028938">
    <property type="entry name" value="Rsf1-like"/>
</dbReference>
<dbReference type="GO" id="GO:0031213">
    <property type="term" value="C:RSF complex"/>
    <property type="evidence" value="ECO:0007669"/>
    <property type="project" value="InterPro"/>
</dbReference>
<dbReference type="PANTHER" id="PTHR14296">
    <property type="entry name" value="REMODELING AND SPACING FACTOR 1"/>
    <property type="match status" value="1"/>
</dbReference>
<evidence type="ECO:0000256" key="3">
    <source>
        <dbReference type="SAM" id="MobiDB-lite"/>
    </source>
</evidence>
<organism evidence="5 6">
    <name type="scientific">Clunio marinus</name>
    <dbReference type="NCBI Taxonomy" id="568069"/>
    <lineage>
        <taxon>Eukaryota</taxon>
        <taxon>Metazoa</taxon>
        <taxon>Ecdysozoa</taxon>
        <taxon>Arthropoda</taxon>
        <taxon>Hexapoda</taxon>
        <taxon>Insecta</taxon>
        <taxon>Pterygota</taxon>
        <taxon>Neoptera</taxon>
        <taxon>Endopterygota</taxon>
        <taxon>Diptera</taxon>
        <taxon>Nematocera</taxon>
        <taxon>Chironomoidea</taxon>
        <taxon>Chironomidae</taxon>
        <taxon>Clunio</taxon>
    </lineage>
</organism>
<evidence type="ECO:0000313" key="5">
    <source>
        <dbReference type="EMBL" id="CRL00212.1"/>
    </source>
</evidence>
<keyword evidence="6" id="KW-1185">Reference proteome</keyword>
<dbReference type="Proteomes" id="UP000183832">
    <property type="component" value="Unassembled WGS sequence"/>
</dbReference>
<comment type="subcellular location">
    <subcellularLocation>
        <location evidence="1">Nucleus</location>
    </subcellularLocation>
</comment>
<feature type="region of interest" description="Disordered" evidence="3">
    <location>
        <begin position="1"/>
        <end position="20"/>
    </location>
</feature>
<reference evidence="5 6" key="1">
    <citation type="submission" date="2015-04" db="EMBL/GenBank/DDBJ databases">
        <authorList>
            <person name="Syromyatnikov M.Y."/>
            <person name="Popov V.N."/>
        </authorList>
    </citation>
    <scope>NUCLEOTIDE SEQUENCE [LARGE SCALE GENOMIC DNA]</scope>
</reference>
<dbReference type="STRING" id="568069.A0A1J1IKY2"/>
<dbReference type="InterPro" id="IPR018501">
    <property type="entry name" value="DDT_dom"/>
</dbReference>
<proteinExistence type="predicted"/>
<feature type="region of interest" description="Disordered" evidence="3">
    <location>
        <begin position="269"/>
        <end position="308"/>
    </location>
</feature>
<dbReference type="PANTHER" id="PTHR14296:SF16">
    <property type="entry name" value="REMODELING AND SPACING FACTOR 1"/>
    <property type="match status" value="1"/>
</dbReference>
<protein>
    <submittedName>
        <fullName evidence="5">CLUMA_CG013486, isoform A</fullName>
    </submittedName>
</protein>
<evidence type="ECO:0000313" key="6">
    <source>
        <dbReference type="Proteomes" id="UP000183832"/>
    </source>
</evidence>
<dbReference type="OrthoDB" id="10055895at2759"/>
<gene>
    <name evidence="5" type="ORF">CLUMA_CG013486</name>
</gene>
<dbReference type="PROSITE" id="PS50827">
    <property type="entry name" value="DDT"/>
    <property type="match status" value="1"/>
</dbReference>
<dbReference type="GO" id="GO:0042393">
    <property type="term" value="F:histone binding"/>
    <property type="evidence" value="ECO:0007669"/>
    <property type="project" value="TreeGrafter"/>
</dbReference>
<dbReference type="AlphaFoldDB" id="A0A1J1IKY2"/>